<sequence>MGRSRGGGEAQHRQHVHGTRVPQEEGQQGQGGQVVLQEEAQCRARAAAIAGNASEGGLLGSGIAHYRCTLPWPSPPTPTTRSTTQIWGPSSSTKRVTPWYWVRAAAPRVLGFAERAARMLERHSEGAELELTMSLHVAAAIHCGLSRHADAIPSSSALSQS</sequence>
<dbReference type="Gramene" id="Zm00001eb094070_T001">
    <property type="protein sequence ID" value="Zm00001eb094070_P001"/>
    <property type="gene ID" value="Zm00001eb094070"/>
</dbReference>
<keyword evidence="4" id="KW-1185">Reference proteome</keyword>
<dbReference type="PANTHER" id="PTHR46284">
    <property type="entry name" value="PROTEIN KINESIN LIGHT CHAIN-RELATED 3"/>
    <property type="match status" value="1"/>
</dbReference>
<accession>C4IY56</accession>
<reference evidence="3" key="4">
    <citation type="submission" date="2021-05" db="UniProtKB">
        <authorList>
            <consortium name="EnsemblPlants"/>
        </authorList>
    </citation>
    <scope>IDENTIFICATION</scope>
    <source>
        <strain evidence="3">cv. B73</strain>
    </source>
</reference>
<evidence type="ECO:0000313" key="2">
    <source>
        <dbReference type="EMBL" id="ACR33856.1"/>
    </source>
</evidence>
<protein>
    <submittedName>
        <fullName evidence="2 3">Uncharacterized protein</fullName>
    </submittedName>
</protein>
<organism evidence="2">
    <name type="scientific">Zea mays</name>
    <name type="common">Maize</name>
    <dbReference type="NCBI Taxonomy" id="4577"/>
    <lineage>
        <taxon>Eukaryota</taxon>
        <taxon>Viridiplantae</taxon>
        <taxon>Streptophyta</taxon>
        <taxon>Embryophyta</taxon>
        <taxon>Tracheophyta</taxon>
        <taxon>Spermatophyta</taxon>
        <taxon>Magnoliopsida</taxon>
        <taxon>Liliopsida</taxon>
        <taxon>Poales</taxon>
        <taxon>Poaceae</taxon>
        <taxon>PACMAD clade</taxon>
        <taxon>Panicoideae</taxon>
        <taxon>Andropogonodae</taxon>
        <taxon>Andropogoneae</taxon>
        <taxon>Tripsacinae</taxon>
        <taxon>Zea</taxon>
    </lineage>
</organism>
<evidence type="ECO:0000313" key="4">
    <source>
        <dbReference type="Proteomes" id="UP000007305"/>
    </source>
</evidence>
<dbReference type="PANTHER" id="PTHR46284:SF9">
    <property type="entry name" value="OS02G0109800 PROTEIN"/>
    <property type="match status" value="1"/>
</dbReference>
<proteinExistence type="evidence at transcript level"/>
<reference evidence="4" key="2">
    <citation type="submission" date="2015-12" db="EMBL/GenBank/DDBJ databases">
        <title>Update maize B73 reference genome by single molecule sequencing technologies.</title>
        <authorList>
            <consortium name="Maize Genome Sequencing Project"/>
            <person name="Ware D."/>
        </authorList>
    </citation>
    <scope>NUCLEOTIDE SEQUENCE [LARGE SCALE GENOMIC DNA]</scope>
    <source>
        <strain evidence="4">cv. B73</strain>
    </source>
</reference>
<dbReference type="AlphaFoldDB" id="C4IY56"/>
<feature type="region of interest" description="Disordered" evidence="1">
    <location>
        <begin position="1"/>
        <end position="34"/>
    </location>
</feature>
<dbReference type="EnsemblPlants" id="Zm00001eb094070_T001">
    <property type="protein sequence ID" value="Zm00001eb094070_P001"/>
    <property type="gene ID" value="Zm00001eb094070"/>
</dbReference>
<dbReference type="Proteomes" id="UP000007305">
    <property type="component" value="Chromosome 2"/>
</dbReference>
<reference evidence="2" key="1">
    <citation type="journal article" date="2009" name="PLoS Genet.">
        <title>Sequencing, mapping, and analysis of 27,455 maize full-length cDNAs.</title>
        <authorList>
            <person name="Soderlund C."/>
            <person name="Descour A."/>
            <person name="Kudrna D."/>
            <person name="Bomhoff M."/>
            <person name="Boyd L."/>
            <person name="Currie J."/>
            <person name="Angelova A."/>
            <person name="Collura K."/>
            <person name="Wissotski M."/>
            <person name="Ashley E."/>
            <person name="Morrow D."/>
            <person name="Fernandes J."/>
            <person name="Walbot V."/>
            <person name="Yu Y."/>
        </authorList>
    </citation>
    <scope>NUCLEOTIDE SEQUENCE</scope>
    <source>
        <strain evidence="2">B73</strain>
    </source>
</reference>
<reference evidence="3" key="3">
    <citation type="submission" date="2019-07" db="EMBL/GenBank/DDBJ databases">
        <authorList>
            <person name="Seetharam A."/>
            <person name="Woodhouse M."/>
            <person name="Cannon E."/>
        </authorList>
    </citation>
    <scope>NUCLEOTIDE SEQUENCE [LARGE SCALE GENOMIC DNA]</scope>
    <source>
        <strain evidence="3">cv. B73</strain>
    </source>
</reference>
<dbReference type="EMBL" id="BT083503">
    <property type="protein sequence ID" value="ACR33856.1"/>
    <property type="molecule type" value="mRNA"/>
</dbReference>
<evidence type="ECO:0000256" key="1">
    <source>
        <dbReference type="SAM" id="MobiDB-lite"/>
    </source>
</evidence>
<evidence type="ECO:0000313" key="3">
    <source>
        <dbReference type="EnsemblPlants" id="Zm00001eb094070_P001"/>
    </source>
</evidence>
<name>C4IY56_MAIZE</name>